<evidence type="ECO:0000313" key="2">
    <source>
        <dbReference type="EMBL" id="VEL42278.1"/>
    </source>
</evidence>
<dbReference type="OrthoDB" id="6265990at2759"/>
<name>A0A448XQA9_9PLAT</name>
<dbReference type="PROSITE" id="PS50853">
    <property type="entry name" value="FN3"/>
    <property type="match status" value="1"/>
</dbReference>
<dbReference type="Gene3D" id="2.60.40.10">
    <property type="entry name" value="Immunoglobulins"/>
    <property type="match status" value="2"/>
</dbReference>
<feature type="domain" description="Fibronectin type-III" evidence="1">
    <location>
        <begin position="81"/>
        <end position="140"/>
    </location>
</feature>
<sequence length="140" mass="15644">MLSTTCGGSPTGSLSTQRSIPSELYAGARPGSNKRWCSLTIESLLPATRYAVYVEVKYLPSYSGIISQLAYFTTQAINPSPPSFVRVEPLPFGRLHLSWLPPRSPNGVVSVYLVWLRRLRQRRLDFGVGRDEFCFGGMWV</sequence>
<evidence type="ECO:0000259" key="1">
    <source>
        <dbReference type="PROSITE" id="PS50853"/>
    </source>
</evidence>
<comment type="caution">
    <text evidence="2">The sequence shown here is derived from an EMBL/GenBank/DDBJ whole genome shotgun (WGS) entry which is preliminary data.</text>
</comment>
<keyword evidence="3" id="KW-1185">Reference proteome</keyword>
<dbReference type="InterPro" id="IPR003961">
    <property type="entry name" value="FN3_dom"/>
</dbReference>
<protein>
    <recommendedName>
        <fullName evidence="1">Fibronectin type-III domain-containing protein</fullName>
    </recommendedName>
</protein>
<dbReference type="InterPro" id="IPR013783">
    <property type="entry name" value="Ig-like_fold"/>
</dbReference>
<dbReference type="Proteomes" id="UP000784294">
    <property type="component" value="Unassembled WGS sequence"/>
</dbReference>
<dbReference type="EMBL" id="CAAALY010273558">
    <property type="protein sequence ID" value="VEL42278.1"/>
    <property type="molecule type" value="Genomic_DNA"/>
</dbReference>
<evidence type="ECO:0000313" key="3">
    <source>
        <dbReference type="Proteomes" id="UP000784294"/>
    </source>
</evidence>
<gene>
    <name evidence="2" type="ORF">PXEA_LOCUS35718</name>
</gene>
<proteinExistence type="predicted"/>
<dbReference type="AlphaFoldDB" id="A0A448XQA9"/>
<reference evidence="2" key="1">
    <citation type="submission" date="2018-11" db="EMBL/GenBank/DDBJ databases">
        <authorList>
            <consortium name="Pathogen Informatics"/>
        </authorList>
    </citation>
    <scope>NUCLEOTIDE SEQUENCE</scope>
</reference>
<dbReference type="CDD" id="cd00063">
    <property type="entry name" value="FN3"/>
    <property type="match status" value="1"/>
</dbReference>
<accession>A0A448XQA9</accession>
<dbReference type="InterPro" id="IPR036116">
    <property type="entry name" value="FN3_sf"/>
</dbReference>
<dbReference type="SUPFAM" id="SSF49265">
    <property type="entry name" value="Fibronectin type III"/>
    <property type="match status" value="1"/>
</dbReference>
<organism evidence="2 3">
    <name type="scientific">Protopolystoma xenopodis</name>
    <dbReference type="NCBI Taxonomy" id="117903"/>
    <lineage>
        <taxon>Eukaryota</taxon>
        <taxon>Metazoa</taxon>
        <taxon>Spiralia</taxon>
        <taxon>Lophotrochozoa</taxon>
        <taxon>Platyhelminthes</taxon>
        <taxon>Monogenea</taxon>
        <taxon>Polyopisthocotylea</taxon>
        <taxon>Polystomatidea</taxon>
        <taxon>Polystomatidae</taxon>
        <taxon>Protopolystoma</taxon>
    </lineage>
</organism>